<dbReference type="Proteomes" id="UP000565205">
    <property type="component" value="Unassembled WGS sequence"/>
</dbReference>
<dbReference type="PROSITE" id="PS51318">
    <property type="entry name" value="TAT"/>
    <property type="match status" value="1"/>
</dbReference>
<proteinExistence type="predicted"/>
<sequence>MLHPSSADRTLRLTRRALLGGGAALVVTAGSARAQGLHDNVHRLGHALRERVQLTAAMLGIAPPPMHDPGLLVAGSADSAS</sequence>
<protein>
    <submittedName>
        <fullName evidence="1">Uncharacterized protein</fullName>
    </submittedName>
</protein>
<comment type="caution">
    <text evidence="1">The sequence shown here is derived from an EMBL/GenBank/DDBJ whole genome shotgun (WGS) entry which is preliminary data.</text>
</comment>
<feature type="non-terminal residue" evidence="1">
    <location>
        <position position="81"/>
    </location>
</feature>
<evidence type="ECO:0000313" key="1">
    <source>
        <dbReference type="EMBL" id="NVN32151.1"/>
    </source>
</evidence>
<name>A0A850NR13_9PROT</name>
<reference evidence="1 2" key="1">
    <citation type="submission" date="2020-06" db="EMBL/GenBank/DDBJ databases">
        <title>Description of novel acetic acid bacteria.</title>
        <authorList>
            <person name="Sombolestani A."/>
        </authorList>
    </citation>
    <scope>NUCLEOTIDE SEQUENCE [LARGE SCALE GENOMIC DNA]</scope>
    <source>
        <strain evidence="1 2">LMG 26838</strain>
    </source>
</reference>
<dbReference type="AlphaFoldDB" id="A0A850NR13"/>
<evidence type="ECO:0000313" key="2">
    <source>
        <dbReference type="Proteomes" id="UP000565205"/>
    </source>
</evidence>
<accession>A0A850NR13</accession>
<dbReference type="InterPro" id="IPR006311">
    <property type="entry name" value="TAT_signal"/>
</dbReference>
<dbReference type="EMBL" id="JABXXQ010000673">
    <property type="protein sequence ID" value="NVN32151.1"/>
    <property type="molecule type" value="Genomic_DNA"/>
</dbReference>
<gene>
    <name evidence="1" type="ORF">HUK83_17650</name>
</gene>
<organism evidence="1 2">
    <name type="scientific">Endobacter medicaginis</name>
    <dbReference type="NCBI Taxonomy" id="1181271"/>
    <lineage>
        <taxon>Bacteria</taxon>
        <taxon>Pseudomonadati</taxon>
        <taxon>Pseudomonadota</taxon>
        <taxon>Alphaproteobacteria</taxon>
        <taxon>Acetobacterales</taxon>
        <taxon>Acetobacteraceae</taxon>
        <taxon>Endobacter</taxon>
    </lineage>
</organism>